<dbReference type="Proteomes" id="UP000887575">
    <property type="component" value="Unassembled WGS sequence"/>
</dbReference>
<reference evidence="3" key="1">
    <citation type="submission" date="2024-02" db="UniProtKB">
        <authorList>
            <consortium name="WormBaseParasite"/>
        </authorList>
    </citation>
    <scope>IDENTIFICATION</scope>
</reference>
<feature type="chain" id="PRO_5041899205" evidence="1">
    <location>
        <begin position="21"/>
        <end position="925"/>
    </location>
</feature>
<feature type="signal peptide" evidence="1">
    <location>
        <begin position="1"/>
        <end position="20"/>
    </location>
</feature>
<evidence type="ECO:0000313" key="2">
    <source>
        <dbReference type="Proteomes" id="UP000887575"/>
    </source>
</evidence>
<protein>
    <submittedName>
        <fullName evidence="3">Uncharacterized protein</fullName>
    </submittedName>
</protein>
<evidence type="ECO:0000313" key="3">
    <source>
        <dbReference type="WBParaSite" id="MBELARI_LOCUS3100"/>
    </source>
</evidence>
<proteinExistence type="predicted"/>
<organism evidence="2 3">
    <name type="scientific">Mesorhabditis belari</name>
    <dbReference type="NCBI Taxonomy" id="2138241"/>
    <lineage>
        <taxon>Eukaryota</taxon>
        <taxon>Metazoa</taxon>
        <taxon>Ecdysozoa</taxon>
        <taxon>Nematoda</taxon>
        <taxon>Chromadorea</taxon>
        <taxon>Rhabditida</taxon>
        <taxon>Rhabditina</taxon>
        <taxon>Rhabditomorpha</taxon>
        <taxon>Rhabditoidea</taxon>
        <taxon>Rhabditidae</taxon>
        <taxon>Mesorhabditinae</taxon>
        <taxon>Mesorhabditis</taxon>
    </lineage>
</organism>
<accession>A0AAF3F863</accession>
<dbReference type="WBParaSite" id="MBELARI_LOCUS3100">
    <property type="protein sequence ID" value="MBELARI_LOCUS3100"/>
    <property type="gene ID" value="MBELARI_LOCUS3100"/>
</dbReference>
<sequence>MNLSIPLFLFIFFFTKSANGFLNSISALNKLAELGKKVYDFFDDNKAQTTVGVMLSKNVSAEKKIQIASQLAEPAIRTNPKLNRLNQDLREDLNATLTGLRNNWLMKRTLDSVLKQKLTSSIGSMLQNGTIEKLPVSFAKDANRKLAEALYQNGRIEILGDGTSHDSLIIDLGRAITSKFESLSIEWSEKLTSVLNGVSANKMLIEAFQGKVMAGLDLLGNEMNFSKATTDDFRKNLYKTFDVCFDTTMQNIEAKYDKEPGVLQKLRTQFESQFDVSQSRSEFSLTNFWKETSTAENLELMTEMERLFEKKLTEHLATQYFNDNELGPYLGRSIHLLQKTMETNFKDINELSFQNTDLKNFIENQAHLEHERKFIEKEIISFFVASLAQIVTADEEWIEDCNSQSENIHIHSAGGNWKNFSSDVTSHQYFFWLDRKFTCTADPDHFALVRINDQMDSPSDTKTITCGSERKWLCKGEVVVSVGCYTGTRADWIQKPEEEERIQNWMAEHHGVKEDQKDWTWGSSQYKQQEKMQRMASEIYKLLLNTHNIIRKQVAVLPADYVNAIWEGKVSSEDNYYMRTGFVGFGDNNSVLKFANYVIFVFRGGFPDRSKPDGKEAISRYFQDGLKGIERHDGIQSLAERAATYAYKWEGQLVFLFMASLAQIVTPNQEWIDECKSQSEKIVIHSADGNWKNFSSDVTSYQYYWPYRKFTCTADADDFAFVRINDKMDSPSDTKTITCGSKHQWLYKGEVIVTVGCYTSARTNWIQKPEEEERIRNWMAENHGVKEDQKDWTWGSTQYKQQEKMQRMASEIYKLLVNTDIIRKQVAVLPANYVNAYREGKAFSEDNYYMRTAFVGFGDDNSVLEFANYVIFVFRGGLPNRSKPDAKEGISDYFQGIWKWQERDDGIQSLAERAAAYGEKWEGQP</sequence>
<keyword evidence="2" id="KW-1185">Reference proteome</keyword>
<evidence type="ECO:0000256" key="1">
    <source>
        <dbReference type="SAM" id="SignalP"/>
    </source>
</evidence>
<keyword evidence="1" id="KW-0732">Signal</keyword>
<name>A0AAF3F863_9BILA</name>
<dbReference type="AlphaFoldDB" id="A0AAF3F863"/>